<reference evidence="2" key="1">
    <citation type="submission" date="2020-10" db="EMBL/GenBank/DDBJ databases">
        <authorList>
            <person name="Gilroy R."/>
        </authorList>
    </citation>
    <scope>NUCLEOTIDE SEQUENCE</scope>
    <source>
        <strain evidence="2">9366</strain>
    </source>
</reference>
<dbReference type="PANTHER" id="PTHR45661:SF3">
    <property type="entry name" value="IG-LIKE DOMAIN-CONTAINING PROTEIN"/>
    <property type="match status" value="1"/>
</dbReference>
<feature type="transmembrane region" description="Helical" evidence="1">
    <location>
        <begin position="36"/>
        <end position="56"/>
    </location>
</feature>
<dbReference type="EMBL" id="DVNJ01000030">
    <property type="protein sequence ID" value="HIU63149.1"/>
    <property type="molecule type" value="Genomic_DNA"/>
</dbReference>
<dbReference type="InterPro" id="IPR032675">
    <property type="entry name" value="LRR_dom_sf"/>
</dbReference>
<evidence type="ECO:0000256" key="1">
    <source>
        <dbReference type="SAM" id="Phobius"/>
    </source>
</evidence>
<keyword evidence="1" id="KW-0472">Membrane</keyword>
<proteinExistence type="predicted"/>
<dbReference type="AlphaFoldDB" id="A0A9D1MNB1"/>
<keyword evidence="1" id="KW-0812">Transmembrane</keyword>
<name>A0A9D1MNB1_9FIRM</name>
<dbReference type="SUPFAM" id="SSF52058">
    <property type="entry name" value="L domain-like"/>
    <property type="match status" value="1"/>
</dbReference>
<gene>
    <name evidence="2" type="ORF">IAB07_05240</name>
</gene>
<feature type="transmembrane region" description="Helical" evidence="1">
    <location>
        <begin position="62"/>
        <end position="83"/>
    </location>
</feature>
<sequence length="349" mass="38787">MKDEIKRHNEEAFKTSRAEQDRFGARERHVRSNQRIRAAMMIIVVVVILAIAWAIAGVMRERAMFIVAGVASGLALLSLIQLAPFRLGYTRVEQGYVVTSCVQLLRKCNFIPDTHKGVPVIGIAAGVFKERKRMYYISLPGGLTHIGKECFMNCRDLRGVVFRGESKLQVVEEKAFFNCFNLYAFCAGDEVTRVGDSAYENCRSLRCLYLGGNVEKIGNRAFASCGNLAAMSASEKLTEIPRSAFNGCRSLTSMPLPACLEKLDDDSFGYCASLASVRIPEKTACIGKGAFTDCRALKEVVICSKPEFIGFNAFRNCDGAEITFTAVKKQSKDWNGQWADRRCKIKFAK</sequence>
<reference evidence="2" key="2">
    <citation type="journal article" date="2021" name="PeerJ">
        <title>Extensive microbial diversity within the chicken gut microbiome revealed by metagenomics and culture.</title>
        <authorList>
            <person name="Gilroy R."/>
            <person name="Ravi A."/>
            <person name="Getino M."/>
            <person name="Pursley I."/>
            <person name="Horton D.L."/>
            <person name="Alikhan N.F."/>
            <person name="Baker D."/>
            <person name="Gharbi K."/>
            <person name="Hall N."/>
            <person name="Watson M."/>
            <person name="Adriaenssens E.M."/>
            <person name="Foster-Nyarko E."/>
            <person name="Jarju S."/>
            <person name="Secka A."/>
            <person name="Antonio M."/>
            <person name="Oren A."/>
            <person name="Chaudhuri R.R."/>
            <person name="La Ragione R."/>
            <person name="Hildebrand F."/>
            <person name="Pallen M.J."/>
        </authorList>
    </citation>
    <scope>NUCLEOTIDE SEQUENCE</scope>
    <source>
        <strain evidence="2">9366</strain>
    </source>
</reference>
<organism evidence="2 3">
    <name type="scientific">Candidatus Caccalectryoclostridium excrementigallinarum</name>
    <dbReference type="NCBI Taxonomy" id="2840710"/>
    <lineage>
        <taxon>Bacteria</taxon>
        <taxon>Bacillati</taxon>
        <taxon>Bacillota</taxon>
        <taxon>Clostridia</taxon>
        <taxon>Christensenellales</taxon>
        <taxon>Christensenellaceae</taxon>
        <taxon>Christensenellaceae incertae sedis</taxon>
        <taxon>Candidatus Caccalectryoclostridium</taxon>
    </lineage>
</organism>
<evidence type="ECO:0000313" key="2">
    <source>
        <dbReference type="EMBL" id="HIU63149.1"/>
    </source>
</evidence>
<accession>A0A9D1MNB1</accession>
<protein>
    <submittedName>
        <fullName evidence="2">Leucine-rich repeat domain-containing protein</fullName>
    </submittedName>
</protein>
<dbReference type="Pfam" id="PF13306">
    <property type="entry name" value="LRR_5"/>
    <property type="match status" value="1"/>
</dbReference>
<dbReference type="InterPro" id="IPR026906">
    <property type="entry name" value="LRR_5"/>
</dbReference>
<comment type="caution">
    <text evidence="2">The sequence shown here is derived from an EMBL/GenBank/DDBJ whole genome shotgun (WGS) entry which is preliminary data.</text>
</comment>
<dbReference type="Gene3D" id="3.80.10.10">
    <property type="entry name" value="Ribonuclease Inhibitor"/>
    <property type="match status" value="2"/>
</dbReference>
<dbReference type="PANTHER" id="PTHR45661">
    <property type="entry name" value="SURFACE ANTIGEN"/>
    <property type="match status" value="1"/>
</dbReference>
<dbReference type="InterPro" id="IPR053139">
    <property type="entry name" value="Surface_bspA-like"/>
</dbReference>
<evidence type="ECO:0000313" key="3">
    <source>
        <dbReference type="Proteomes" id="UP000824145"/>
    </source>
</evidence>
<dbReference type="Proteomes" id="UP000824145">
    <property type="component" value="Unassembled WGS sequence"/>
</dbReference>
<keyword evidence="1" id="KW-1133">Transmembrane helix</keyword>